<dbReference type="Proteomes" id="UP000219215">
    <property type="component" value="Chromosome DPRO"/>
</dbReference>
<reference evidence="3" key="1">
    <citation type="submission" date="2017-09" db="EMBL/GenBank/DDBJ databases">
        <authorList>
            <person name="Regsiter A."/>
            <person name="William W."/>
        </authorList>
    </citation>
    <scope>NUCLEOTIDE SEQUENCE [LARGE SCALE GENOMIC DNA]</scope>
    <source>
        <strain evidence="3">500-1</strain>
    </source>
</reference>
<sequence>MIKKVTIDQLKPGMTIVKMASDLWEHLPGLYTKPGLIRSKEQVERIREAGYEQAFIEVKIPGEEPLEKRLDTMLKRSTVDPKQKKRVPFESAIEEAQKAYDKAMTHAHRIIHDAKLGRKVDYESSVETVDQIVDSAIQNPDTLLCLSKLSHFDEYTYTHSINVSAIAVVFGEYLGLGRNELLDLGMAGMFHDLGKTVVSERIINKRGRLSHAEFEEIKRHPGYGYEILHKQGDIPIPIMEAVHDHHEKFNGSGYPGHLTRNNTSALARIISLADVYDALTSDRSYKDAMLPNKALAIMYGMRDQDFDTVEVQSFIKCLGIFPSGSLVKLNSGYYAIVYEANPAQPLQPKVKIILDPDMHPIPSKLVDLAVRHSDSTNRLEIVECADPAVYRINLKPYLTRKR</sequence>
<dbReference type="CDD" id="cd00077">
    <property type="entry name" value="HDc"/>
    <property type="match status" value="1"/>
</dbReference>
<dbReference type="InterPro" id="IPR003607">
    <property type="entry name" value="HD/PDEase_dom"/>
</dbReference>
<dbReference type="PANTHER" id="PTHR43155:SF2">
    <property type="entry name" value="CYCLIC DI-GMP PHOSPHODIESTERASE PA4108"/>
    <property type="match status" value="1"/>
</dbReference>
<keyword evidence="2" id="KW-0378">Hydrolase</keyword>
<feature type="domain" description="HD-GYP" evidence="1">
    <location>
        <begin position="134"/>
        <end position="330"/>
    </location>
</feature>
<gene>
    <name evidence="2" type="ORF">DPRO_2477</name>
</gene>
<evidence type="ECO:0000313" key="3">
    <source>
        <dbReference type="Proteomes" id="UP000219215"/>
    </source>
</evidence>
<keyword evidence="3" id="KW-1185">Reference proteome</keyword>
<proteinExistence type="predicted"/>
<protein>
    <submittedName>
        <fullName evidence="2">Metal-dependent phosphohydrolase HD sub domain protein</fullName>
    </submittedName>
</protein>
<dbReference type="InterPro" id="IPR021812">
    <property type="entry name" value="DUF3391"/>
</dbReference>
<dbReference type="OrthoDB" id="9802066at2"/>
<dbReference type="Gene3D" id="1.10.3210.10">
    <property type="entry name" value="Hypothetical protein af1432"/>
    <property type="match status" value="1"/>
</dbReference>
<evidence type="ECO:0000313" key="2">
    <source>
        <dbReference type="EMBL" id="SOB59385.1"/>
    </source>
</evidence>
<dbReference type="SMART" id="SM00471">
    <property type="entry name" value="HDc"/>
    <property type="match status" value="1"/>
</dbReference>
<dbReference type="Pfam" id="PF11871">
    <property type="entry name" value="DUF3391"/>
    <property type="match status" value="1"/>
</dbReference>
<dbReference type="Pfam" id="PF13487">
    <property type="entry name" value="HD_5"/>
    <property type="match status" value="1"/>
</dbReference>
<dbReference type="InterPro" id="IPR037522">
    <property type="entry name" value="HD_GYP_dom"/>
</dbReference>
<dbReference type="RefSeq" id="WP_097012262.1">
    <property type="nucleotide sequence ID" value="NZ_LT907975.1"/>
</dbReference>
<dbReference type="KEGG" id="pprf:DPRO_2477"/>
<dbReference type="GO" id="GO:0016787">
    <property type="term" value="F:hydrolase activity"/>
    <property type="evidence" value="ECO:0007669"/>
    <property type="project" value="UniProtKB-KW"/>
</dbReference>
<evidence type="ECO:0000259" key="1">
    <source>
        <dbReference type="PROSITE" id="PS51832"/>
    </source>
</evidence>
<dbReference type="SUPFAM" id="SSF109604">
    <property type="entry name" value="HD-domain/PDEase-like"/>
    <property type="match status" value="1"/>
</dbReference>
<organism evidence="2 3">
    <name type="scientific">Pseudodesulfovibrio profundus</name>
    <dbReference type="NCBI Taxonomy" id="57320"/>
    <lineage>
        <taxon>Bacteria</taxon>
        <taxon>Pseudomonadati</taxon>
        <taxon>Thermodesulfobacteriota</taxon>
        <taxon>Desulfovibrionia</taxon>
        <taxon>Desulfovibrionales</taxon>
        <taxon>Desulfovibrionaceae</taxon>
    </lineage>
</organism>
<dbReference type="PANTHER" id="PTHR43155">
    <property type="entry name" value="CYCLIC DI-GMP PHOSPHODIESTERASE PA4108-RELATED"/>
    <property type="match status" value="1"/>
</dbReference>
<dbReference type="PROSITE" id="PS51832">
    <property type="entry name" value="HD_GYP"/>
    <property type="match status" value="1"/>
</dbReference>
<dbReference type="EMBL" id="LT907975">
    <property type="protein sequence ID" value="SOB59385.1"/>
    <property type="molecule type" value="Genomic_DNA"/>
</dbReference>
<accession>A0A2C8FAC2</accession>
<name>A0A2C8FAC2_9BACT</name>
<dbReference type="AlphaFoldDB" id="A0A2C8FAC2"/>